<dbReference type="Gene3D" id="3.30.420.40">
    <property type="match status" value="2"/>
</dbReference>
<evidence type="ECO:0000259" key="1">
    <source>
        <dbReference type="Pfam" id="PF01869"/>
    </source>
</evidence>
<evidence type="ECO:0000313" key="2">
    <source>
        <dbReference type="EMBL" id="GFP31996.1"/>
    </source>
</evidence>
<reference evidence="2 3" key="1">
    <citation type="journal article" date="2020" name="Front. Microbiol.">
        <title>Single-cell genomics of novel Actinobacteria with the Wood-Ljungdahl pathway discovered in a serpentinizing system.</title>
        <authorList>
            <person name="Merino N."/>
            <person name="Kawai M."/>
            <person name="Boyd E.S."/>
            <person name="Colman D.R."/>
            <person name="McGlynn S.E."/>
            <person name="Nealson K.H."/>
            <person name="Kurokawa K."/>
            <person name="Hongoh Y."/>
        </authorList>
    </citation>
    <scope>NUCLEOTIDE SEQUENCE [LARGE SCALE GENOMIC DNA]</scope>
    <source>
        <strain evidence="2 3">S42</strain>
    </source>
</reference>
<dbReference type="EMBL" id="BLSA01000022">
    <property type="protein sequence ID" value="GFP31996.1"/>
    <property type="molecule type" value="Genomic_DNA"/>
</dbReference>
<dbReference type="PANTHER" id="PTHR43190">
    <property type="entry name" value="N-ACETYL-D-GLUCOSAMINE KINASE"/>
    <property type="match status" value="1"/>
</dbReference>
<feature type="domain" description="ATPase BadF/BadG/BcrA/BcrD type" evidence="1">
    <location>
        <begin position="3"/>
        <end position="267"/>
    </location>
</feature>
<protein>
    <recommendedName>
        <fullName evidence="1">ATPase BadF/BadG/BcrA/BcrD type domain-containing protein</fullName>
    </recommendedName>
</protein>
<dbReference type="InterPro" id="IPR043129">
    <property type="entry name" value="ATPase_NBD"/>
</dbReference>
<dbReference type="InterPro" id="IPR002731">
    <property type="entry name" value="ATPase_BadF"/>
</dbReference>
<dbReference type="Proteomes" id="UP000568877">
    <property type="component" value="Unassembled WGS sequence"/>
</dbReference>
<dbReference type="InterPro" id="IPR052519">
    <property type="entry name" value="Euk-type_GlcNAc_Kinase"/>
</dbReference>
<dbReference type="AlphaFoldDB" id="A0A6V8PLX8"/>
<gene>
    <name evidence="2" type="ORF">HKBW3S42_00302</name>
</gene>
<evidence type="ECO:0000313" key="3">
    <source>
        <dbReference type="Proteomes" id="UP000568877"/>
    </source>
</evidence>
<proteinExistence type="predicted"/>
<dbReference type="SUPFAM" id="SSF53067">
    <property type="entry name" value="Actin-like ATPase domain"/>
    <property type="match status" value="1"/>
</dbReference>
<dbReference type="Pfam" id="PF01869">
    <property type="entry name" value="BcrAD_BadFG"/>
    <property type="match status" value="1"/>
</dbReference>
<sequence length="326" mass="35222">MALEAIKLAVGGVLAGSALSLGQVERTVFGLAGSVLPAHFRELEKALSSTFPSLSFRVGNDTWIALKGGARKGWGVALVCGTGGNACICTPQGEWFTVRGMGYEYGLGAGALYMIRDILHYAFRSYDGIGPKTKLEQEVLKSLSLPGYDVLADMLFSFFVSPSFTSSELRNLLNLVPVLFELASEGDEVCQSILLQQGRVLGEIGGWLIKRMRLEDEDVEVVLVGGVYGGENPLLMDQLTLSLHQLAPRAKVVFPLFEPAIGGYLLALEDKGVYIPASGISWNLPGETGNSQRWSGGGRRCQFVRLEPGSKSQLLLYQYDLHIGQG</sequence>
<comment type="caution">
    <text evidence="2">The sequence shown here is derived from an EMBL/GenBank/DDBJ whole genome shotgun (WGS) entry which is preliminary data.</text>
</comment>
<organism evidence="2 3">
    <name type="scientific">Candidatus Hakubella thermalkaliphila</name>
    <dbReference type="NCBI Taxonomy" id="2754717"/>
    <lineage>
        <taxon>Bacteria</taxon>
        <taxon>Bacillati</taxon>
        <taxon>Actinomycetota</taxon>
        <taxon>Actinomycetota incertae sedis</taxon>
        <taxon>Candidatus Hakubellales</taxon>
        <taxon>Candidatus Hakubellaceae</taxon>
        <taxon>Candidatus Hakubella</taxon>
    </lineage>
</organism>
<accession>A0A6V8PLX8</accession>
<name>A0A6V8PLX8_9ACTN</name>
<dbReference type="PANTHER" id="PTHR43190:SF3">
    <property type="entry name" value="N-ACETYL-D-GLUCOSAMINE KINASE"/>
    <property type="match status" value="1"/>
</dbReference>